<sequence length="271" mass="29792">MTQFPTLNGFGPTRRTLQLYARALGALARVYAPAHPKWWHISLKVTPVGLVTDNLPCAGGGILAGRMDFHRRAIVMESSDGRQWELPMDAGLSGRIMGERVIAAAAEAGLNGAIDRGRFADDEPGVYDSEAVGRFFTALVRADRVLKRHGARLGEKAGPARLWPHGFDLSLEWFGSRVERYNEGGQEMELPAQLNLGFYPGEDDDTSYFYSNPWPFEADKLLGRSLPDGAVWHTEGWQGAMLPYTAVEDEEQLLAFAAAVFDIASPLLTTP</sequence>
<accession>A0A160T6N0</accession>
<dbReference type="Pfam" id="PF19459">
    <property type="entry name" value="DUF5996"/>
    <property type="match status" value="1"/>
</dbReference>
<protein>
    <submittedName>
        <fullName evidence="1">Uncharacterized protein</fullName>
    </submittedName>
</protein>
<reference evidence="1" key="1">
    <citation type="submission" date="2016-01" db="EMBL/GenBank/DDBJ databases">
        <authorList>
            <person name="Mcilroy J.S."/>
            <person name="Karst M S."/>
            <person name="Albertsen M."/>
        </authorList>
    </citation>
    <scope>NUCLEOTIDE SEQUENCE</scope>
    <source>
        <strain evidence="1">Cfx-K</strain>
    </source>
</reference>
<name>A0A160T6N0_9CHLR</name>
<dbReference type="EMBL" id="LN890655">
    <property type="protein sequence ID" value="CUS05209.2"/>
    <property type="molecule type" value="Genomic_DNA"/>
</dbReference>
<dbReference type="AlphaFoldDB" id="A0A160T6N0"/>
<organism evidence="1 2">
    <name type="scientific">Candidatus Promineifilum breve</name>
    <dbReference type="NCBI Taxonomy" id="1806508"/>
    <lineage>
        <taxon>Bacteria</taxon>
        <taxon>Bacillati</taxon>
        <taxon>Chloroflexota</taxon>
        <taxon>Ardenticatenia</taxon>
        <taxon>Candidatus Promineifilales</taxon>
        <taxon>Candidatus Promineifilaceae</taxon>
        <taxon>Candidatus Promineifilum</taxon>
    </lineage>
</organism>
<dbReference type="OrthoDB" id="9800945at2"/>
<proteinExistence type="predicted"/>
<evidence type="ECO:0000313" key="1">
    <source>
        <dbReference type="EMBL" id="CUS05209.2"/>
    </source>
</evidence>
<gene>
    <name evidence="1" type="ORF">CFX0092_A3331</name>
</gene>
<dbReference type="Proteomes" id="UP000215027">
    <property type="component" value="Chromosome I"/>
</dbReference>
<dbReference type="RefSeq" id="WP_095044450.1">
    <property type="nucleotide sequence ID" value="NZ_LN890655.1"/>
</dbReference>
<dbReference type="InterPro" id="IPR046038">
    <property type="entry name" value="DUF5996"/>
</dbReference>
<keyword evidence="2" id="KW-1185">Reference proteome</keyword>
<evidence type="ECO:0000313" key="2">
    <source>
        <dbReference type="Proteomes" id="UP000215027"/>
    </source>
</evidence>
<dbReference type="KEGG" id="pbf:CFX0092_A3331"/>